<comment type="caution">
    <text evidence="1">The sequence shown here is derived from an EMBL/GenBank/DDBJ whole genome shotgun (WGS) entry which is preliminary data.</text>
</comment>
<protein>
    <submittedName>
        <fullName evidence="1">Uncharacterized protein</fullName>
    </submittedName>
</protein>
<organism evidence="1 2">
    <name type="scientific">Paeniglutamicibacter kerguelensis</name>
    <dbReference type="NCBI Taxonomy" id="254788"/>
    <lineage>
        <taxon>Bacteria</taxon>
        <taxon>Bacillati</taxon>
        <taxon>Actinomycetota</taxon>
        <taxon>Actinomycetes</taxon>
        <taxon>Micrococcales</taxon>
        <taxon>Micrococcaceae</taxon>
        <taxon>Paeniglutamicibacter</taxon>
    </lineage>
</organism>
<dbReference type="EMBL" id="JAGIOF010000001">
    <property type="protein sequence ID" value="MBP2386573.1"/>
    <property type="molecule type" value="Genomic_DNA"/>
</dbReference>
<evidence type="ECO:0000313" key="1">
    <source>
        <dbReference type="EMBL" id="MBP2386573.1"/>
    </source>
</evidence>
<keyword evidence="2" id="KW-1185">Reference proteome</keyword>
<gene>
    <name evidence="1" type="ORF">JOF47_002084</name>
</gene>
<proteinExistence type="predicted"/>
<dbReference type="Proteomes" id="UP001296993">
    <property type="component" value="Unassembled WGS sequence"/>
</dbReference>
<reference evidence="1 2" key="1">
    <citation type="submission" date="2021-03" db="EMBL/GenBank/DDBJ databases">
        <title>Sequencing the genomes of 1000 actinobacteria strains.</title>
        <authorList>
            <person name="Klenk H.-P."/>
        </authorList>
    </citation>
    <scope>NUCLEOTIDE SEQUENCE [LARGE SCALE GENOMIC DNA]</scope>
    <source>
        <strain evidence="1 2">DSM 15797</strain>
    </source>
</reference>
<accession>A0ABS4XEA7</accession>
<name>A0ABS4XEA7_9MICC</name>
<evidence type="ECO:0000313" key="2">
    <source>
        <dbReference type="Proteomes" id="UP001296993"/>
    </source>
</evidence>
<dbReference type="RefSeq" id="WP_209997468.1">
    <property type="nucleotide sequence ID" value="NZ_BAAAJY010000002.1"/>
</dbReference>
<sequence length="190" mass="21151">MSIVRTYRRDEDGTLNFREAWFSQYEGEELGQFVVNHGTVGHQSKTETAKDVTEATAQGLLDAFSEQCTEDGFLPLTEADQHWVIVQYTLKSVEGTDRDKYLETTAKEALTGHLAWRGLGTVESSDYAPRKLNIRILSPEPKRAVSAVKTCLREAKLDFTKLTIATAPFDGLDNLKQAHPLPAKGTFSLS</sequence>